<proteinExistence type="predicted"/>
<accession>A0A6J4TH97</accession>
<reference evidence="2" key="1">
    <citation type="submission" date="2020-02" db="EMBL/GenBank/DDBJ databases">
        <authorList>
            <person name="Meier V. D."/>
        </authorList>
    </citation>
    <scope>NUCLEOTIDE SEQUENCE</scope>
    <source>
        <strain evidence="2">AVDCRST_MAG45</strain>
    </source>
</reference>
<gene>
    <name evidence="2" type="ORF">AVDCRST_MAG45-2592</name>
</gene>
<dbReference type="EMBL" id="CADCVU010000222">
    <property type="protein sequence ID" value="CAA9522512.1"/>
    <property type="molecule type" value="Genomic_DNA"/>
</dbReference>
<sequence>MSKVNGHDPRSEAASAVSAPPNVTATDALDVGEQIRRLQALGQLRAAGILTDAELTDLKRRVLSSGSDAPPQARRAGVTDTPQIGDLRNAEAAFGPTLDRREPRGTYVTTLAVVGTIPIDLSGRRQQAALLREVEECP</sequence>
<organism evidence="2">
    <name type="scientific">uncultured Solirubrobacterales bacterium</name>
    <dbReference type="NCBI Taxonomy" id="768556"/>
    <lineage>
        <taxon>Bacteria</taxon>
        <taxon>Bacillati</taxon>
        <taxon>Actinomycetota</taxon>
        <taxon>Thermoleophilia</taxon>
        <taxon>Solirubrobacterales</taxon>
        <taxon>environmental samples</taxon>
    </lineage>
</organism>
<name>A0A6J4TH97_9ACTN</name>
<protein>
    <recommendedName>
        <fullName evidence="3">SHOCT domain-containing protein</fullName>
    </recommendedName>
</protein>
<feature type="compositionally biased region" description="Basic and acidic residues" evidence="1">
    <location>
        <begin position="1"/>
        <end position="11"/>
    </location>
</feature>
<evidence type="ECO:0008006" key="3">
    <source>
        <dbReference type="Google" id="ProtNLM"/>
    </source>
</evidence>
<feature type="region of interest" description="Disordered" evidence="1">
    <location>
        <begin position="62"/>
        <end position="102"/>
    </location>
</feature>
<evidence type="ECO:0000256" key="1">
    <source>
        <dbReference type="SAM" id="MobiDB-lite"/>
    </source>
</evidence>
<evidence type="ECO:0000313" key="2">
    <source>
        <dbReference type="EMBL" id="CAA9522512.1"/>
    </source>
</evidence>
<feature type="region of interest" description="Disordered" evidence="1">
    <location>
        <begin position="1"/>
        <end position="25"/>
    </location>
</feature>
<dbReference type="AlphaFoldDB" id="A0A6J4TH97"/>